<reference evidence="2" key="1">
    <citation type="submission" date="2024-05" db="EMBL/GenBank/DDBJ databases">
        <title>Planctomycetes of the genus Singulisphaera possess chitinolytic capabilities.</title>
        <authorList>
            <person name="Ivanova A."/>
        </authorList>
    </citation>
    <scope>NUCLEOTIDE SEQUENCE</scope>
    <source>
        <strain evidence="2">Ch08T</strain>
    </source>
</reference>
<dbReference type="PROSITE" id="PS51257">
    <property type="entry name" value="PROKAR_LIPOPROTEIN"/>
    <property type="match status" value="1"/>
</dbReference>
<organism evidence="2">
    <name type="scientific">Singulisphaera sp. Ch08</name>
    <dbReference type="NCBI Taxonomy" id="3120278"/>
    <lineage>
        <taxon>Bacteria</taxon>
        <taxon>Pseudomonadati</taxon>
        <taxon>Planctomycetota</taxon>
        <taxon>Planctomycetia</taxon>
        <taxon>Isosphaerales</taxon>
        <taxon>Isosphaeraceae</taxon>
        <taxon>Singulisphaera</taxon>
    </lineage>
</organism>
<dbReference type="EMBL" id="CP155447">
    <property type="protein sequence ID" value="XBH00957.1"/>
    <property type="molecule type" value="Genomic_DNA"/>
</dbReference>
<evidence type="ECO:0000313" key="2">
    <source>
        <dbReference type="EMBL" id="XBH00957.1"/>
    </source>
</evidence>
<dbReference type="SUPFAM" id="SSF53850">
    <property type="entry name" value="Periplasmic binding protein-like II"/>
    <property type="match status" value="1"/>
</dbReference>
<gene>
    <name evidence="2" type="ORF">V5E97_21650</name>
</gene>
<feature type="region of interest" description="Disordered" evidence="1">
    <location>
        <begin position="145"/>
        <end position="175"/>
    </location>
</feature>
<sequence>MSRRAVRLLSFGGVLLGASLGLFGCVRVPGQSGALTIATSWSEAERSQLDEAFERWLVSKTDPEPFGTGIRIDWVTIERGADLSRVVRPMRGRWDPRPLSPDIVLGGPPSSYQRLANLGKLAPIDGPGQFRWSRVHRSPMGWAVRTGAAGASSKSESNEPAATHEPAAGRPPRPVFDDPRHDPVALAWAKSELNLASWAEGYAQLVRDAGHSRRIGRQAGSALAAVARGEAEATPAIALDVVGQPGSIRFLPVPDRPEWIEGAGMVAGPGSRRLSQMFFQFLHETGQAEPPRANSADDFAVDSLLADLLGATLVDAQEELWTAWATLNQAKQPARAAMWLTQSPPWPPASIEKLEGDNAEVLVQTLIEQLTPDADLRAWLSRSWLGPKRLVDGPLLEEIAHAAEGRLAREPRFRAWLRAEWTAWARQRYRRVTRTATGWKP</sequence>
<protein>
    <recommendedName>
        <fullName evidence="3">Extracellular solute-binding protein</fullName>
    </recommendedName>
</protein>
<proteinExistence type="predicted"/>
<dbReference type="AlphaFoldDB" id="A0AAU7C708"/>
<name>A0AAU7C708_9BACT</name>
<evidence type="ECO:0008006" key="3">
    <source>
        <dbReference type="Google" id="ProtNLM"/>
    </source>
</evidence>
<dbReference type="RefSeq" id="WP_406693639.1">
    <property type="nucleotide sequence ID" value="NZ_CP155447.1"/>
</dbReference>
<accession>A0AAU7C708</accession>
<evidence type="ECO:0000256" key="1">
    <source>
        <dbReference type="SAM" id="MobiDB-lite"/>
    </source>
</evidence>